<comment type="similarity">
    <text evidence="1">Belongs to the peptidase S1C family.</text>
</comment>
<proteinExistence type="inferred from homology"/>
<evidence type="ECO:0000256" key="1">
    <source>
        <dbReference type="ARBA" id="ARBA00010541"/>
    </source>
</evidence>
<gene>
    <name evidence="5" type="ORF">UFOPK3733_00935</name>
</gene>
<dbReference type="InterPro" id="IPR043504">
    <property type="entry name" value="Peptidase_S1_PA_chymotrypsin"/>
</dbReference>
<evidence type="ECO:0000313" key="5">
    <source>
        <dbReference type="EMBL" id="CAB4935468.1"/>
    </source>
</evidence>
<dbReference type="InterPro" id="IPR001478">
    <property type="entry name" value="PDZ"/>
</dbReference>
<dbReference type="InterPro" id="IPR001940">
    <property type="entry name" value="Peptidase_S1C"/>
</dbReference>
<protein>
    <submittedName>
        <fullName evidence="5">Unannotated protein</fullName>
    </submittedName>
</protein>
<dbReference type="InterPro" id="IPR009003">
    <property type="entry name" value="Peptidase_S1_PA"/>
</dbReference>
<dbReference type="SUPFAM" id="SSF50156">
    <property type="entry name" value="PDZ domain-like"/>
    <property type="match status" value="1"/>
</dbReference>
<accession>A0A6J7IW74</accession>
<dbReference type="Gene3D" id="2.30.42.10">
    <property type="match status" value="1"/>
</dbReference>
<dbReference type="Pfam" id="PF13180">
    <property type="entry name" value="PDZ_2"/>
    <property type="match status" value="1"/>
</dbReference>
<dbReference type="GO" id="GO:0006508">
    <property type="term" value="P:proteolysis"/>
    <property type="evidence" value="ECO:0007669"/>
    <property type="project" value="UniProtKB-KW"/>
</dbReference>
<organism evidence="5">
    <name type="scientific">freshwater metagenome</name>
    <dbReference type="NCBI Taxonomy" id="449393"/>
    <lineage>
        <taxon>unclassified sequences</taxon>
        <taxon>metagenomes</taxon>
        <taxon>ecological metagenomes</taxon>
    </lineage>
</organism>
<dbReference type="SUPFAM" id="SSF50494">
    <property type="entry name" value="Trypsin-like serine proteases"/>
    <property type="match status" value="1"/>
</dbReference>
<dbReference type="Pfam" id="PF13365">
    <property type="entry name" value="Trypsin_2"/>
    <property type="match status" value="1"/>
</dbReference>
<dbReference type="PANTHER" id="PTHR22939:SF129">
    <property type="entry name" value="SERINE PROTEASE HTRA2, MITOCHONDRIAL"/>
    <property type="match status" value="1"/>
</dbReference>
<name>A0A6J7IW74_9ZZZZ</name>
<dbReference type="Gene3D" id="2.40.10.10">
    <property type="entry name" value="Trypsin-like serine proteases"/>
    <property type="match status" value="2"/>
</dbReference>
<reference evidence="5" key="1">
    <citation type="submission" date="2020-05" db="EMBL/GenBank/DDBJ databases">
        <authorList>
            <person name="Chiriac C."/>
            <person name="Salcher M."/>
            <person name="Ghai R."/>
            <person name="Kavagutti S V."/>
        </authorList>
    </citation>
    <scope>NUCLEOTIDE SEQUENCE</scope>
</reference>
<keyword evidence="2" id="KW-0645">Protease</keyword>
<dbReference type="InterPro" id="IPR036034">
    <property type="entry name" value="PDZ_sf"/>
</dbReference>
<dbReference type="PROSITE" id="PS50106">
    <property type="entry name" value="PDZ"/>
    <property type="match status" value="1"/>
</dbReference>
<dbReference type="PRINTS" id="PR00834">
    <property type="entry name" value="PROTEASES2C"/>
</dbReference>
<dbReference type="EMBL" id="CAFBNC010000038">
    <property type="protein sequence ID" value="CAB4935468.1"/>
    <property type="molecule type" value="Genomic_DNA"/>
</dbReference>
<evidence type="ECO:0000259" key="4">
    <source>
        <dbReference type="PROSITE" id="PS50106"/>
    </source>
</evidence>
<dbReference type="PANTHER" id="PTHR22939">
    <property type="entry name" value="SERINE PROTEASE FAMILY S1C HTRA-RELATED"/>
    <property type="match status" value="1"/>
</dbReference>
<feature type="domain" description="PDZ" evidence="4">
    <location>
        <begin position="284"/>
        <end position="342"/>
    </location>
</feature>
<evidence type="ECO:0000256" key="3">
    <source>
        <dbReference type="ARBA" id="ARBA00022801"/>
    </source>
</evidence>
<keyword evidence="3" id="KW-0378">Hydrolase</keyword>
<dbReference type="GO" id="GO:0004252">
    <property type="term" value="F:serine-type endopeptidase activity"/>
    <property type="evidence" value="ECO:0007669"/>
    <property type="project" value="InterPro"/>
</dbReference>
<evidence type="ECO:0000256" key="2">
    <source>
        <dbReference type="ARBA" id="ARBA00022670"/>
    </source>
</evidence>
<sequence>MVRSGPSVLLPLALIALVLGSGLTLAALSVVGAFDPPPARIVVEKIETNTDANLTTSEVVDRVRPTVVRIETTRGGVVSSGTGVIYRSDGYVLTTADAVARADSVLVITTDGRSAPARVVGIDFTDDIAVLSTNLTDIESAVLGNTDELEPGETVLALSLDTSVTDPITSREVIADSSRRLDAIGGSTLHDMIAAAGTETRFDDGVMCSDTGAVLGIFTTRAADPTATANGGVDLPNTRFATSIDYAVKVADSIVRSGVARIPWLGVMSDDLDSITTARLGRSGTILSEISADGPADVAGLEVGDVVVSIDDSPISSATSLVVALRSREVGDSVTISYIRDGAQRVTTTILGNRP</sequence>
<dbReference type="SMART" id="SM00228">
    <property type="entry name" value="PDZ"/>
    <property type="match status" value="1"/>
</dbReference>
<dbReference type="AlphaFoldDB" id="A0A6J7IW74"/>